<sequence>ARLLLLELVNIIAIKLQLYLIVKTNQVFKVKHNSRVMGHENYL</sequence>
<organism evidence="1">
    <name type="scientific">marine sediment metagenome</name>
    <dbReference type="NCBI Taxonomy" id="412755"/>
    <lineage>
        <taxon>unclassified sequences</taxon>
        <taxon>metagenomes</taxon>
        <taxon>ecological metagenomes</taxon>
    </lineage>
</organism>
<dbReference type="AlphaFoldDB" id="X1C7U2"/>
<dbReference type="EMBL" id="BART01023116">
    <property type="protein sequence ID" value="GAH04136.1"/>
    <property type="molecule type" value="Genomic_DNA"/>
</dbReference>
<evidence type="ECO:0000313" key="1">
    <source>
        <dbReference type="EMBL" id="GAH04136.1"/>
    </source>
</evidence>
<gene>
    <name evidence="1" type="ORF">S01H4_42143</name>
</gene>
<accession>X1C7U2</accession>
<comment type="caution">
    <text evidence="1">The sequence shown here is derived from an EMBL/GenBank/DDBJ whole genome shotgun (WGS) entry which is preliminary data.</text>
</comment>
<reference evidence="1" key="1">
    <citation type="journal article" date="2014" name="Front. Microbiol.">
        <title>High frequency of phylogenetically diverse reductive dehalogenase-homologous genes in deep subseafloor sedimentary metagenomes.</title>
        <authorList>
            <person name="Kawai M."/>
            <person name="Futagami T."/>
            <person name="Toyoda A."/>
            <person name="Takaki Y."/>
            <person name="Nishi S."/>
            <person name="Hori S."/>
            <person name="Arai W."/>
            <person name="Tsubouchi T."/>
            <person name="Morono Y."/>
            <person name="Uchiyama I."/>
            <person name="Ito T."/>
            <person name="Fujiyama A."/>
            <person name="Inagaki F."/>
            <person name="Takami H."/>
        </authorList>
    </citation>
    <scope>NUCLEOTIDE SEQUENCE</scope>
    <source>
        <strain evidence="1">Expedition CK06-06</strain>
    </source>
</reference>
<proteinExistence type="predicted"/>
<name>X1C7U2_9ZZZZ</name>
<feature type="non-terminal residue" evidence="1">
    <location>
        <position position="1"/>
    </location>
</feature>
<protein>
    <submittedName>
        <fullName evidence="1">Uncharacterized protein</fullName>
    </submittedName>
</protein>